<evidence type="ECO:0000256" key="4">
    <source>
        <dbReference type="ARBA" id="ARBA00023315"/>
    </source>
</evidence>
<dbReference type="PANTHER" id="PTHR11104">
    <property type="entry name" value="AMINOGLYCOSIDE N3-ACETYLTRANSFERASE"/>
    <property type="match status" value="1"/>
</dbReference>
<name>A0ABY6ABJ8_9GAMM</name>
<evidence type="ECO:0000256" key="2">
    <source>
        <dbReference type="ARBA" id="ARBA00012882"/>
    </source>
</evidence>
<organism evidence="6 7">
    <name type="scientific">Thalassolituus hydrocarboniclasticus</name>
    <dbReference type="NCBI Taxonomy" id="2742796"/>
    <lineage>
        <taxon>Bacteria</taxon>
        <taxon>Pseudomonadati</taxon>
        <taxon>Pseudomonadota</taxon>
        <taxon>Gammaproteobacteria</taxon>
        <taxon>Oceanospirillales</taxon>
        <taxon>Oceanospirillaceae</taxon>
        <taxon>Thalassolituus</taxon>
    </lineage>
</organism>
<dbReference type="RefSeq" id="WP_260996711.1">
    <property type="nucleotide sequence ID" value="NZ_CP054475.1"/>
</dbReference>
<dbReference type="Pfam" id="PF02522">
    <property type="entry name" value="Antibiotic_NAT"/>
    <property type="match status" value="1"/>
</dbReference>
<proteinExistence type="inferred from homology"/>
<comment type="similarity">
    <text evidence="1 5">Belongs to the antibiotic N-acetyltransferase family.</text>
</comment>
<reference evidence="7" key="1">
    <citation type="submission" date="2020-06" db="EMBL/GenBank/DDBJ databases">
        <title>Thalassolituus marinus alknpb1M-1, a hydrocarbon-degrading bacterium isolated from the deep-sea overlying water using an in-situ strategy from the South China Sea basin.</title>
        <authorList>
            <person name="Dong C."/>
            <person name="Chen Y."/>
            <person name="Shao Z."/>
        </authorList>
    </citation>
    <scope>NUCLEOTIDE SEQUENCE [LARGE SCALE GENOMIC DNA]</scope>
    <source>
        <strain evidence="7">alknpb1M-1</strain>
    </source>
</reference>
<keyword evidence="3 5" id="KW-0808">Transferase</keyword>
<keyword evidence="5" id="KW-0046">Antibiotic resistance</keyword>
<keyword evidence="4 5" id="KW-0012">Acyltransferase</keyword>
<evidence type="ECO:0000313" key="6">
    <source>
        <dbReference type="EMBL" id="UXD87950.1"/>
    </source>
</evidence>
<sequence length="301" mass="34338">MLVIFFKKLKGYCTTIPSQITGRVASYLHEKLHTSKNRKVPSDISVEGILHFLERAEVKQGDVLFVHSSWGNLNSGKFDAQELINSLLSYLGSDGTLAMPAIPNIPHVNGALFKLKRTPSAAGLLTEVFRRYPDVKRSINLNHSVCALGPQADFLTKDHHHSETSWDDMSPYYKLGQFENAWIIGLGVGHRLKVATSLHCVESKLWKNNAYFNKLFKKQICYNYVDELGNEGQHCYRQRFGQIYTPKIAKYFSKDELREETVDGLEVYAVRAKVLIERSVALGVQGKTMYVWPIPWPWLFK</sequence>
<dbReference type="PANTHER" id="PTHR11104:SF0">
    <property type="entry name" value="SPBETA PROPHAGE-DERIVED AMINOGLYCOSIDE N(3')-ACETYLTRANSFERASE-LIKE PROTEIN YOKD"/>
    <property type="match status" value="1"/>
</dbReference>
<evidence type="ECO:0000313" key="7">
    <source>
        <dbReference type="Proteomes" id="UP001065322"/>
    </source>
</evidence>
<dbReference type="InterPro" id="IPR003679">
    <property type="entry name" value="Amioglycoside_AcTrfase"/>
</dbReference>
<dbReference type="SUPFAM" id="SSF110710">
    <property type="entry name" value="TTHA0583/YokD-like"/>
    <property type="match status" value="1"/>
</dbReference>
<dbReference type="EMBL" id="CP054475">
    <property type="protein sequence ID" value="UXD87950.1"/>
    <property type="molecule type" value="Genomic_DNA"/>
</dbReference>
<accession>A0ABY6ABJ8</accession>
<evidence type="ECO:0000256" key="3">
    <source>
        <dbReference type="ARBA" id="ARBA00022679"/>
    </source>
</evidence>
<dbReference type="Proteomes" id="UP001065322">
    <property type="component" value="Chromosome"/>
</dbReference>
<comment type="catalytic activity">
    <reaction evidence="5">
        <text>a 2-deoxystreptamine antibiotic + acetyl-CoA = an N(3)-acetyl-2-deoxystreptamine antibiotic + CoA + H(+)</text>
        <dbReference type="Rhea" id="RHEA:12665"/>
        <dbReference type="ChEBI" id="CHEBI:15378"/>
        <dbReference type="ChEBI" id="CHEBI:57287"/>
        <dbReference type="ChEBI" id="CHEBI:57288"/>
        <dbReference type="ChEBI" id="CHEBI:57921"/>
        <dbReference type="ChEBI" id="CHEBI:77452"/>
        <dbReference type="EC" id="2.3.1.81"/>
    </reaction>
</comment>
<gene>
    <name evidence="6" type="ORF">HUF19_11140</name>
</gene>
<dbReference type="InterPro" id="IPR028345">
    <property type="entry name" value="Antibiotic_NAT-like"/>
</dbReference>
<evidence type="ECO:0000256" key="1">
    <source>
        <dbReference type="ARBA" id="ARBA00006383"/>
    </source>
</evidence>
<evidence type="ECO:0000256" key="5">
    <source>
        <dbReference type="RuleBase" id="RU365031"/>
    </source>
</evidence>
<protein>
    <recommendedName>
        <fullName evidence="2 5">Aminoglycoside N(3)-acetyltransferase</fullName>
        <ecNumber evidence="5">2.3.1.-</ecNumber>
    </recommendedName>
</protein>
<keyword evidence="7" id="KW-1185">Reference proteome</keyword>
<dbReference type="EC" id="2.3.1.-" evidence="5"/>